<dbReference type="SUPFAM" id="SSF56112">
    <property type="entry name" value="Protein kinase-like (PK-like)"/>
    <property type="match status" value="1"/>
</dbReference>
<sequence>MAQPDNLIGLQINNFVIRRHLARGGMADVYVAENVRLQREVVLKVLLAVLVDNQALVERFRREALSMARLQHANIVQVYDTGDTPDGRPFIAMQYVRGGTLEMLLDELEQKGQVMTPAFALALARQVAAALSAAHAAGIIHRDLKPSNILLDEQRRPLLTDLGIAFVQDTQRLTRTDTFIGTPHYMAPEQAKGVALDARSDIYSLGVVLFEMLAGRRPFPGDSHWALIHAHTSVPAPALSSVRPGLPRAINQVVARCLEKEPARRYQTAAELAVALDRALGEEGQAGTLTASGEWQWRPRQSGELFVERTGRVRPATAAGKRRMGWGLPLGLLVLGVVVLMAWWLLRPSPSPPATPTGTAQSIAAAATGLTETAPADAPTDSASTSTPAVTVAPATAAPVDDPATVAPPTATPPATSTPEPAAPDAITARVTSNVFTRGGPGLSYIQQGALSRDEVVTVLGSDGGGDWLVVQPERGGPVWVSVGFVDFLSGALTDVPVAATIPPPPTATPTLTPPPPSAPTSPPAGDDDGPSDGPTAHTPTASNTPFRPPDPTNTPYTPP</sequence>
<dbReference type="AlphaFoldDB" id="A0A160T718"/>
<feature type="region of interest" description="Disordered" evidence="7">
    <location>
        <begin position="397"/>
        <end position="424"/>
    </location>
</feature>
<evidence type="ECO:0000256" key="3">
    <source>
        <dbReference type="ARBA" id="ARBA00022679"/>
    </source>
</evidence>
<dbReference type="PANTHER" id="PTHR43289">
    <property type="entry name" value="MITOGEN-ACTIVATED PROTEIN KINASE KINASE KINASE 20-RELATED"/>
    <property type="match status" value="1"/>
</dbReference>
<accession>A0A160T718</accession>
<dbReference type="FunFam" id="1.10.510.10:FF:000021">
    <property type="entry name" value="Serine/threonine protein kinase"/>
    <property type="match status" value="1"/>
</dbReference>
<dbReference type="EC" id="2.7.11.1" evidence="1"/>
<dbReference type="PROSITE" id="PS00108">
    <property type="entry name" value="PROTEIN_KINASE_ST"/>
    <property type="match status" value="1"/>
</dbReference>
<proteinExistence type="predicted"/>
<keyword evidence="8" id="KW-0472">Membrane</keyword>
<evidence type="ECO:0000256" key="8">
    <source>
        <dbReference type="SAM" id="Phobius"/>
    </source>
</evidence>
<keyword evidence="6" id="KW-0067">ATP-binding</keyword>
<dbReference type="InterPro" id="IPR008271">
    <property type="entry name" value="Ser/Thr_kinase_AS"/>
</dbReference>
<dbReference type="SMART" id="SM00220">
    <property type="entry name" value="S_TKc"/>
    <property type="match status" value="1"/>
</dbReference>
<keyword evidence="5 10" id="KW-0418">Kinase</keyword>
<keyword evidence="4" id="KW-0547">Nucleotide-binding</keyword>
<feature type="compositionally biased region" description="Pro residues" evidence="7">
    <location>
        <begin position="547"/>
        <end position="560"/>
    </location>
</feature>
<dbReference type="InterPro" id="IPR000719">
    <property type="entry name" value="Prot_kinase_dom"/>
</dbReference>
<dbReference type="Proteomes" id="UP000215027">
    <property type="component" value="Chromosome II"/>
</dbReference>
<keyword evidence="3 10" id="KW-0808">Transferase</keyword>
<dbReference type="InterPro" id="IPR011009">
    <property type="entry name" value="Kinase-like_dom_sf"/>
</dbReference>
<dbReference type="PROSITE" id="PS50011">
    <property type="entry name" value="PROTEIN_KINASE_DOM"/>
    <property type="match status" value="1"/>
</dbReference>
<organism evidence="10 11">
    <name type="scientific">Candidatus Promineifilum breve</name>
    <dbReference type="NCBI Taxonomy" id="1806508"/>
    <lineage>
        <taxon>Bacteria</taxon>
        <taxon>Bacillati</taxon>
        <taxon>Chloroflexota</taxon>
        <taxon>Ardenticatenia</taxon>
        <taxon>Candidatus Promineifilales</taxon>
        <taxon>Candidatus Promineifilaceae</taxon>
        <taxon>Candidatus Promineifilum</taxon>
    </lineage>
</organism>
<evidence type="ECO:0000256" key="2">
    <source>
        <dbReference type="ARBA" id="ARBA00022527"/>
    </source>
</evidence>
<dbReference type="PANTHER" id="PTHR43289:SF6">
    <property type="entry name" value="SERINE_THREONINE-PROTEIN KINASE NEKL-3"/>
    <property type="match status" value="1"/>
</dbReference>
<dbReference type="OrthoDB" id="152669at2"/>
<dbReference type="GO" id="GO:0005524">
    <property type="term" value="F:ATP binding"/>
    <property type="evidence" value="ECO:0007669"/>
    <property type="project" value="UniProtKB-KW"/>
</dbReference>
<dbReference type="RefSeq" id="WP_095045112.1">
    <property type="nucleotide sequence ID" value="NZ_LN890656.1"/>
</dbReference>
<dbReference type="CDD" id="cd14014">
    <property type="entry name" value="STKc_PknB_like"/>
    <property type="match status" value="1"/>
</dbReference>
<evidence type="ECO:0000256" key="7">
    <source>
        <dbReference type="SAM" id="MobiDB-lite"/>
    </source>
</evidence>
<reference evidence="10" key="1">
    <citation type="submission" date="2016-01" db="EMBL/GenBank/DDBJ databases">
        <authorList>
            <person name="Mcilroy J.S."/>
            <person name="Karst M S."/>
            <person name="Albertsen M."/>
        </authorList>
    </citation>
    <scope>NUCLEOTIDE SEQUENCE</scope>
    <source>
        <strain evidence="10">Cfx-K</strain>
    </source>
</reference>
<feature type="transmembrane region" description="Helical" evidence="8">
    <location>
        <begin position="324"/>
        <end position="346"/>
    </location>
</feature>
<feature type="compositionally biased region" description="Pro residues" evidence="7">
    <location>
        <begin position="502"/>
        <end position="523"/>
    </location>
</feature>
<name>A0A160T718_9CHLR</name>
<gene>
    <name evidence="10" type="ORF">CFX0092_B0208</name>
</gene>
<evidence type="ECO:0000313" key="11">
    <source>
        <dbReference type="Proteomes" id="UP000215027"/>
    </source>
</evidence>
<feature type="region of interest" description="Disordered" evidence="7">
    <location>
        <begin position="500"/>
        <end position="560"/>
    </location>
</feature>
<dbReference type="EMBL" id="LN890656">
    <property type="protein sequence ID" value="CUS05742.1"/>
    <property type="molecule type" value="Genomic_DNA"/>
</dbReference>
<dbReference type="Gene3D" id="3.30.200.20">
    <property type="entry name" value="Phosphorylase Kinase, domain 1"/>
    <property type="match status" value="1"/>
</dbReference>
<keyword evidence="8" id="KW-1133">Transmembrane helix</keyword>
<keyword evidence="11" id="KW-1185">Reference proteome</keyword>
<dbReference type="Pfam" id="PF00069">
    <property type="entry name" value="Pkinase"/>
    <property type="match status" value="1"/>
</dbReference>
<protein>
    <recommendedName>
        <fullName evidence="1">non-specific serine/threonine protein kinase</fullName>
        <ecNumber evidence="1">2.7.11.1</ecNumber>
    </recommendedName>
</protein>
<evidence type="ECO:0000256" key="1">
    <source>
        <dbReference type="ARBA" id="ARBA00012513"/>
    </source>
</evidence>
<dbReference type="KEGG" id="pbf:CFX0092_B0208"/>
<keyword evidence="8" id="KW-0812">Transmembrane</keyword>
<evidence type="ECO:0000256" key="6">
    <source>
        <dbReference type="ARBA" id="ARBA00022840"/>
    </source>
</evidence>
<feature type="domain" description="Protein kinase" evidence="9">
    <location>
        <begin position="15"/>
        <end position="280"/>
    </location>
</feature>
<evidence type="ECO:0000259" key="9">
    <source>
        <dbReference type="PROSITE" id="PS50011"/>
    </source>
</evidence>
<keyword evidence="2" id="KW-0723">Serine/threonine-protein kinase</keyword>
<evidence type="ECO:0000256" key="5">
    <source>
        <dbReference type="ARBA" id="ARBA00022777"/>
    </source>
</evidence>
<dbReference type="PRINTS" id="PR01217">
    <property type="entry name" value="PRICHEXTENSN"/>
</dbReference>
<dbReference type="GO" id="GO:0004674">
    <property type="term" value="F:protein serine/threonine kinase activity"/>
    <property type="evidence" value="ECO:0007669"/>
    <property type="project" value="UniProtKB-KW"/>
</dbReference>
<evidence type="ECO:0000313" key="10">
    <source>
        <dbReference type="EMBL" id="CUS05742.1"/>
    </source>
</evidence>
<evidence type="ECO:0000256" key="4">
    <source>
        <dbReference type="ARBA" id="ARBA00022741"/>
    </source>
</evidence>
<dbReference type="Gene3D" id="1.10.510.10">
    <property type="entry name" value="Transferase(Phosphotransferase) domain 1"/>
    <property type="match status" value="1"/>
</dbReference>